<dbReference type="InterPro" id="IPR032894">
    <property type="entry name" value="WecE"/>
</dbReference>
<evidence type="ECO:0000256" key="1">
    <source>
        <dbReference type="ARBA" id="ARBA00022898"/>
    </source>
</evidence>
<dbReference type="UniPathway" id="UPA00566"/>
<comment type="similarity">
    <text evidence="2 3 6">Belongs to the DegT/DnrJ/EryC1 family.</text>
</comment>
<gene>
    <name evidence="3" type="primary">wecE</name>
    <name evidence="7" type="ORF">KPNJ2_05258</name>
</gene>
<dbReference type="InterPro" id="IPR012749">
    <property type="entry name" value="WecE-like"/>
</dbReference>
<dbReference type="InterPro" id="IPR015422">
    <property type="entry name" value="PyrdxlP-dep_Trfase_small"/>
</dbReference>
<dbReference type="SUPFAM" id="SSF53383">
    <property type="entry name" value="PLP-dependent transferases"/>
    <property type="match status" value="1"/>
</dbReference>
<feature type="active site" description="Proton acceptor" evidence="4">
    <location>
        <position position="184"/>
    </location>
</feature>
<dbReference type="InterPro" id="IPR015424">
    <property type="entry name" value="PyrdxlP-dep_Trfase"/>
</dbReference>
<sequence>MTPMIPFNAPPVVGTELDYMQSAMNSGKLCGDGGFTRRCQQWMEQRFGTAKALLTPSCTASLEMAALLLDIQPGDEVIMPSYTFVSTANAFVLRGAKIVFVDIRRDTMNIDETLIEAAITDKTRAIVPVHYAGVACEMDTIMAIADKYNLFVVEDAAQGVMSTYKGRALGTIGHIGCFSFHETKNYTAGGEGGATLINDRTLVERAEIIREKGTNRSQFFRGLVDKYTWRDIGSSYLMSDLQAAYLWAQLEAAERINQQRLALWQNYYDALLPLARAGRIELPTVPADCGQNAHMFYIKLRDIEDRSRLIAWLKEAEILAVFHYIPLHSCPAGEQFGEFRGEDRYTTQESERLVRLPLFYNLSVVNQRTVINSLLSYFS</sequence>
<evidence type="ECO:0000256" key="3">
    <source>
        <dbReference type="HAMAP-Rule" id="MF_02026"/>
    </source>
</evidence>
<evidence type="ECO:0000256" key="5">
    <source>
        <dbReference type="PIRSR" id="PIRSR000390-2"/>
    </source>
</evidence>
<proteinExistence type="inferred from homology"/>
<protein>
    <recommendedName>
        <fullName evidence="3">dTDP-4-amino-4,6-dideoxygalactose transaminase</fullName>
        <ecNumber evidence="3">2.6.1.59</ecNumber>
    </recommendedName>
</protein>
<dbReference type="InterPro" id="IPR000653">
    <property type="entry name" value="DegT/StrS_aminotransferase"/>
</dbReference>
<dbReference type="Gene3D" id="3.40.640.10">
    <property type="entry name" value="Type I PLP-dependent aspartate aminotransferase-like (Major domain)"/>
    <property type="match status" value="1"/>
</dbReference>
<dbReference type="Gene3D" id="3.90.1150.10">
    <property type="entry name" value="Aspartate Aminotransferase, domain 1"/>
    <property type="match status" value="1"/>
</dbReference>
<comment type="cofactor">
    <cofactor evidence="3">
        <name>pyridoxal 5'-phosphate</name>
        <dbReference type="ChEBI" id="CHEBI:597326"/>
    </cofactor>
</comment>
<dbReference type="EC" id="2.6.1.59" evidence="3"/>
<feature type="modified residue" description="N6-(pyridoxal phosphate)lysine" evidence="3 5">
    <location>
        <position position="184"/>
    </location>
</feature>
<dbReference type="NCBIfam" id="TIGR02379">
    <property type="entry name" value="ECA_wecE"/>
    <property type="match status" value="1"/>
</dbReference>
<dbReference type="HAMAP" id="MF_02026">
    <property type="entry name" value="WecE_RffA"/>
    <property type="match status" value="1"/>
</dbReference>
<dbReference type="AlphaFoldDB" id="W8VIF1"/>
<keyword evidence="1 3" id="KW-0663">Pyridoxal phosphate</keyword>
<comment type="function">
    <text evidence="3">Catalyzes the synthesis of dTDP-4-amino-4,6-dideoxy-D-galactose (dTDP-Fuc4N) from dTDP-4-keto-6-deoxy-D-glucose (dTDP-D-Glc4O) and L-glutamate.</text>
</comment>
<dbReference type="HOGENOM" id="CLU_033332_0_2_6"/>
<dbReference type="KEGG" id="kps:KPNJ2_05258"/>
<dbReference type="FunFam" id="3.90.1150.10:FF:000061">
    <property type="entry name" value="dTDP-4-amino-4,6-dideoxygalactose transaminase"/>
    <property type="match status" value="1"/>
</dbReference>
<comment type="catalytic activity">
    <reaction evidence="3">
        <text>dTDP-4-amino-4,6-dideoxy-alpha-D-galactose + 2-oxoglutarate = dTDP-4-dehydro-6-deoxy-alpha-D-glucose + L-glutamate</text>
        <dbReference type="Rhea" id="RHEA:10368"/>
        <dbReference type="ChEBI" id="CHEBI:16810"/>
        <dbReference type="ChEBI" id="CHEBI:29985"/>
        <dbReference type="ChEBI" id="CHEBI:57649"/>
        <dbReference type="ChEBI" id="CHEBI:68492"/>
        <dbReference type="EC" id="2.6.1.59"/>
    </reaction>
</comment>
<evidence type="ECO:0000256" key="2">
    <source>
        <dbReference type="ARBA" id="ARBA00037999"/>
    </source>
</evidence>
<dbReference type="FunFam" id="3.40.640.10:FF:000037">
    <property type="entry name" value="dTDP-4-amino-4,6-dideoxygalactose transaminase"/>
    <property type="match status" value="1"/>
</dbReference>
<dbReference type="GO" id="GO:0009246">
    <property type="term" value="P:enterobacterial common antigen biosynthetic process"/>
    <property type="evidence" value="ECO:0007669"/>
    <property type="project" value="UniProtKB-UniRule"/>
</dbReference>
<name>W8VIF1_KLEPN</name>
<dbReference type="EMBL" id="CP006918">
    <property type="protein sequence ID" value="AHM82026.1"/>
    <property type="molecule type" value="Genomic_DNA"/>
</dbReference>
<reference evidence="7 8" key="1">
    <citation type="journal article" date="2014" name="Proc. Natl. Acad. Sci. U.S.A.">
        <title>Molecular dissection of the evolution of carbapenem-resistant multilocus sequence type 258 Klebsiella pneumoniae.</title>
        <authorList>
            <person name="Deleo F.R."/>
            <person name="Chen L."/>
            <person name="Porcella S.F."/>
            <person name="Martens C.A."/>
            <person name="Kobayashi S.D."/>
            <person name="Porter A.R."/>
            <person name="Chavda K.D."/>
            <person name="Jacobs M.R."/>
            <person name="Mathema B."/>
            <person name="Olsen R.J."/>
            <person name="Bonomo R.A."/>
            <person name="Musser J.M."/>
            <person name="Kreiswirth B.N."/>
        </authorList>
    </citation>
    <scope>NUCLEOTIDE SEQUENCE [LARGE SCALE GENOMIC DNA]</scope>
    <source>
        <strain evidence="7">30684/NJST258_2</strain>
    </source>
</reference>
<dbReference type="Pfam" id="PF01041">
    <property type="entry name" value="DegT_DnrJ_EryC1"/>
    <property type="match status" value="1"/>
</dbReference>
<dbReference type="PIRSF" id="PIRSF000390">
    <property type="entry name" value="PLP_StrS"/>
    <property type="match status" value="1"/>
</dbReference>
<evidence type="ECO:0000313" key="8">
    <source>
        <dbReference type="Proteomes" id="UP000019586"/>
    </source>
</evidence>
<dbReference type="GO" id="GO:0019180">
    <property type="term" value="F:dTDP-4-amino-4,6-dideoxygalactose transaminase activity"/>
    <property type="evidence" value="ECO:0007669"/>
    <property type="project" value="UniProtKB-UniRule"/>
</dbReference>
<evidence type="ECO:0000313" key="7">
    <source>
        <dbReference type="EMBL" id="AHM82026.1"/>
    </source>
</evidence>
<dbReference type="CDD" id="cd00616">
    <property type="entry name" value="AHBA_syn"/>
    <property type="match status" value="1"/>
</dbReference>
<accession>W8VIF1</accession>
<comment type="pathway">
    <text evidence="3">Bacterial outer membrane biogenesis; enterobacterial common antigen biosynthesis.</text>
</comment>
<dbReference type="PATRIC" id="fig|1420013.3.peg.4930"/>
<dbReference type="InterPro" id="IPR015421">
    <property type="entry name" value="PyrdxlP-dep_Trfase_major"/>
</dbReference>
<dbReference type="PANTHER" id="PTHR30244:SF34">
    <property type="entry name" value="DTDP-4-AMINO-4,6-DIDEOXYGALACTOSE TRANSAMINASE"/>
    <property type="match status" value="1"/>
</dbReference>
<dbReference type="Proteomes" id="UP000019586">
    <property type="component" value="Chromosome"/>
</dbReference>
<evidence type="ECO:0000256" key="6">
    <source>
        <dbReference type="RuleBase" id="RU004508"/>
    </source>
</evidence>
<dbReference type="NCBIfam" id="NF008687">
    <property type="entry name" value="PRK11706.1"/>
    <property type="match status" value="1"/>
</dbReference>
<dbReference type="GO" id="GO:0030170">
    <property type="term" value="F:pyridoxal phosphate binding"/>
    <property type="evidence" value="ECO:0007669"/>
    <property type="project" value="UniProtKB-UniRule"/>
</dbReference>
<organism evidence="7 8">
    <name type="scientific">Klebsiella pneumoniae 30684/NJST258_2</name>
    <dbReference type="NCBI Taxonomy" id="1420013"/>
    <lineage>
        <taxon>Bacteria</taxon>
        <taxon>Pseudomonadati</taxon>
        <taxon>Pseudomonadota</taxon>
        <taxon>Gammaproteobacteria</taxon>
        <taxon>Enterobacterales</taxon>
        <taxon>Enterobacteriaceae</taxon>
        <taxon>Klebsiella/Raoultella group</taxon>
        <taxon>Klebsiella</taxon>
        <taxon>Klebsiella pneumoniae complex</taxon>
    </lineage>
</organism>
<keyword evidence="3" id="KW-0808">Transferase</keyword>
<evidence type="ECO:0000256" key="4">
    <source>
        <dbReference type="PIRSR" id="PIRSR000390-1"/>
    </source>
</evidence>
<dbReference type="PANTHER" id="PTHR30244">
    <property type="entry name" value="TRANSAMINASE"/>
    <property type="match status" value="1"/>
</dbReference>